<dbReference type="InterPro" id="IPR036291">
    <property type="entry name" value="NAD(P)-bd_dom_sf"/>
</dbReference>
<reference evidence="1" key="1">
    <citation type="journal article" date="2005" name="Appl. Environ. Microbiol.">
        <title>Sequence and expression analyses of Cytophaga-like hydrolases in a Western arctic metagenomic library and the Sargasso Sea.</title>
        <authorList>
            <person name="Cottrell M.T."/>
            <person name="Yu L."/>
            <person name="Kirchman D.L."/>
        </authorList>
    </citation>
    <scope>NUCLEOTIDE SEQUENCE</scope>
</reference>
<dbReference type="PANTHER" id="PTHR14097">
    <property type="entry name" value="OXIDOREDUCTASE HTATIP2"/>
    <property type="match status" value="1"/>
</dbReference>
<dbReference type="PANTHER" id="PTHR14097:SF7">
    <property type="entry name" value="OXIDOREDUCTASE HTATIP2"/>
    <property type="match status" value="1"/>
</dbReference>
<dbReference type="InterPro" id="IPR014843">
    <property type="entry name" value="Him1/Fmp52"/>
</dbReference>
<proteinExistence type="predicted"/>
<dbReference type="EMBL" id="DQ272742">
    <property type="protein sequence ID" value="ABB86524.1"/>
    <property type="molecule type" value="Genomic_DNA"/>
</dbReference>
<accession>Q2VBU7</accession>
<protein>
    <recommendedName>
        <fullName evidence="2">NAD(P)-binding domain-containing protein</fullName>
    </recommendedName>
</protein>
<sequence length="226" mass="25583">MTDNKKIPCVAGATGLVGFCLVDNLIKLYPKVISLTRKKVDYTSKKIHNIVINYDDLKNENIFQNVNHLYIALGTTRKKAGSAKNFIKVDYHYCLDLAKNALKNGVEKISIISSVGSNPNSSLLYPRTKGLIERELSKLNFNHLSIIRPGLILGERNERRITEKIAIYIFTIIDCFLFGNLKKYKSILANDISKAMIYQLIKGENGTHVLEYDQLILNSNNFSNLK</sequence>
<dbReference type="Gene3D" id="3.40.50.720">
    <property type="entry name" value="NAD(P)-binding Rossmann-like Domain"/>
    <property type="match status" value="1"/>
</dbReference>
<dbReference type="AlphaFoldDB" id="Q2VBU7"/>
<dbReference type="SUPFAM" id="SSF51735">
    <property type="entry name" value="NAD(P)-binding Rossmann-fold domains"/>
    <property type="match status" value="1"/>
</dbReference>
<dbReference type="Pfam" id="PF08732">
    <property type="entry name" value="HIM1"/>
    <property type="match status" value="1"/>
</dbReference>
<evidence type="ECO:0008006" key="2">
    <source>
        <dbReference type="Google" id="ProtNLM"/>
    </source>
</evidence>
<organism evidence="1">
    <name type="scientific">uncultured Bacteroidetes bacterium 'SBI2-18 P41A3'</name>
    <dbReference type="NCBI Taxonomy" id="358068"/>
    <lineage>
        <taxon>Bacteria</taxon>
        <taxon>Pseudomonadati</taxon>
        <taxon>Bacteroidota</taxon>
        <taxon>environmental samples</taxon>
    </lineage>
</organism>
<name>Q2VBU7_9BACT</name>
<dbReference type="CDD" id="cd05250">
    <property type="entry name" value="CC3_like_SDR_a"/>
    <property type="match status" value="1"/>
</dbReference>
<evidence type="ECO:0000313" key="1">
    <source>
        <dbReference type="EMBL" id="ABB86524.1"/>
    </source>
</evidence>